<dbReference type="KEGG" id="ssl:SS1G_04203"/>
<dbReference type="AlphaFoldDB" id="A7EFW2"/>
<proteinExistence type="predicted"/>
<name>A7EFW2_SCLS1</name>
<dbReference type="Proteomes" id="UP000001312">
    <property type="component" value="Unassembled WGS sequence"/>
</dbReference>
<evidence type="ECO:0000313" key="2">
    <source>
        <dbReference type="Proteomes" id="UP000001312"/>
    </source>
</evidence>
<keyword evidence="2" id="KW-1185">Reference proteome</keyword>
<dbReference type="RefSeq" id="XP_001594396.1">
    <property type="nucleotide sequence ID" value="XM_001594346.1"/>
</dbReference>
<accession>A7EFW2</accession>
<dbReference type="InParanoid" id="A7EFW2"/>
<dbReference type="HOGENOM" id="CLU_3051789_0_0_1"/>
<organism evidence="1 2">
    <name type="scientific">Sclerotinia sclerotiorum (strain ATCC 18683 / 1980 / Ss-1)</name>
    <name type="common">White mold</name>
    <name type="synonym">Whetzelinia sclerotiorum</name>
    <dbReference type="NCBI Taxonomy" id="665079"/>
    <lineage>
        <taxon>Eukaryota</taxon>
        <taxon>Fungi</taxon>
        <taxon>Dikarya</taxon>
        <taxon>Ascomycota</taxon>
        <taxon>Pezizomycotina</taxon>
        <taxon>Leotiomycetes</taxon>
        <taxon>Helotiales</taxon>
        <taxon>Sclerotiniaceae</taxon>
        <taxon>Sclerotinia</taxon>
    </lineage>
</organism>
<dbReference type="GeneID" id="5490741"/>
<protein>
    <submittedName>
        <fullName evidence="1">Uncharacterized protein</fullName>
    </submittedName>
</protein>
<sequence>MAIINLRRPTDSPMCVVKLRNTAMQWHDRHEYISAMSFLEERTVWTGRRQIAHA</sequence>
<gene>
    <name evidence="1" type="ORF">SS1G_04203</name>
</gene>
<dbReference type="EMBL" id="CH476625">
    <property type="protein sequence ID" value="EDO01728.1"/>
    <property type="molecule type" value="Genomic_DNA"/>
</dbReference>
<reference evidence="2" key="1">
    <citation type="journal article" date="2011" name="PLoS Genet.">
        <title>Genomic analysis of the necrotrophic fungal pathogens Sclerotinia sclerotiorum and Botrytis cinerea.</title>
        <authorList>
            <person name="Amselem J."/>
            <person name="Cuomo C.A."/>
            <person name="van Kan J.A."/>
            <person name="Viaud M."/>
            <person name="Benito E.P."/>
            <person name="Couloux A."/>
            <person name="Coutinho P.M."/>
            <person name="de Vries R.P."/>
            <person name="Dyer P.S."/>
            <person name="Fillinger S."/>
            <person name="Fournier E."/>
            <person name="Gout L."/>
            <person name="Hahn M."/>
            <person name="Kohn L."/>
            <person name="Lapalu N."/>
            <person name="Plummer K.M."/>
            <person name="Pradier J.M."/>
            <person name="Quevillon E."/>
            <person name="Sharon A."/>
            <person name="Simon A."/>
            <person name="ten Have A."/>
            <person name="Tudzynski B."/>
            <person name="Tudzynski P."/>
            <person name="Wincker P."/>
            <person name="Andrew M."/>
            <person name="Anthouard V."/>
            <person name="Beever R.E."/>
            <person name="Beffa R."/>
            <person name="Benoit I."/>
            <person name="Bouzid O."/>
            <person name="Brault B."/>
            <person name="Chen Z."/>
            <person name="Choquer M."/>
            <person name="Collemare J."/>
            <person name="Cotton P."/>
            <person name="Danchin E.G."/>
            <person name="Da Silva C."/>
            <person name="Gautier A."/>
            <person name="Giraud C."/>
            <person name="Giraud T."/>
            <person name="Gonzalez C."/>
            <person name="Grossetete S."/>
            <person name="Guldener U."/>
            <person name="Henrissat B."/>
            <person name="Howlett B.J."/>
            <person name="Kodira C."/>
            <person name="Kretschmer M."/>
            <person name="Lappartient A."/>
            <person name="Leroch M."/>
            <person name="Levis C."/>
            <person name="Mauceli E."/>
            <person name="Neuveglise C."/>
            <person name="Oeser B."/>
            <person name="Pearson M."/>
            <person name="Poulain J."/>
            <person name="Poussereau N."/>
            <person name="Quesneville H."/>
            <person name="Rascle C."/>
            <person name="Schumacher J."/>
            <person name="Segurens B."/>
            <person name="Sexton A."/>
            <person name="Silva E."/>
            <person name="Sirven C."/>
            <person name="Soanes D.M."/>
            <person name="Talbot N.J."/>
            <person name="Templeton M."/>
            <person name="Yandava C."/>
            <person name="Yarden O."/>
            <person name="Zeng Q."/>
            <person name="Rollins J.A."/>
            <person name="Lebrun M.H."/>
            <person name="Dickman M."/>
        </authorList>
    </citation>
    <scope>NUCLEOTIDE SEQUENCE [LARGE SCALE GENOMIC DNA]</scope>
    <source>
        <strain evidence="2">ATCC 18683 / 1980 / Ss-1</strain>
    </source>
</reference>
<evidence type="ECO:0000313" key="1">
    <source>
        <dbReference type="EMBL" id="EDO01728.1"/>
    </source>
</evidence>